<dbReference type="InterPro" id="IPR036388">
    <property type="entry name" value="WH-like_DNA-bd_sf"/>
</dbReference>
<dbReference type="RefSeq" id="WP_149762155.1">
    <property type="nucleotide sequence ID" value="NZ_BSPE01000018.1"/>
</dbReference>
<reference evidence="1 2" key="1">
    <citation type="submission" date="2016-10" db="EMBL/GenBank/DDBJ databases">
        <authorList>
            <person name="Varghese N."/>
            <person name="Submissions S."/>
        </authorList>
    </citation>
    <scope>NUCLEOTIDE SEQUENCE [LARGE SCALE GENOMIC DNA]</scope>
    <source>
        <strain evidence="1 2">DSM 21822</strain>
    </source>
</reference>
<protein>
    <submittedName>
        <fullName evidence="1">Uncharacterized protein</fullName>
    </submittedName>
</protein>
<dbReference type="EMBL" id="FOSL01000014">
    <property type="protein sequence ID" value="SFK84053.1"/>
    <property type="molecule type" value="Genomic_DNA"/>
</dbReference>
<dbReference type="OrthoDB" id="7594252at2"/>
<organism evidence="1 2">
    <name type="scientific">Neomesorhizobium albiziae</name>
    <dbReference type="NCBI Taxonomy" id="335020"/>
    <lineage>
        <taxon>Bacteria</taxon>
        <taxon>Pseudomonadati</taxon>
        <taxon>Pseudomonadota</taxon>
        <taxon>Alphaproteobacteria</taxon>
        <taxon>Hyphomicrobiales</taxon>
        <taxon>Phyllobacteriaceae</taxon>
        <taxon>Neomesorhizobium</taxon>
    </lineage>
</organism>
<dbReference type="Gene3D" id="1.10.10.10">
    <property type="entry name" value="Winged helix-like DNA-binding domain superfamily/Winged helix DNA-binding domain"/>
    <property type="match status" value="1"/>
</dbReference>
<sequence length="320" mass="35520">MNAPFRPVSLPQTLHGISHETRTQWFEQRIRILRWHPDFPVAAHDHARGMVKLFEGRFVVNRAMANAARQTICMAILSLHFGKREPNPCVTTPAAGAMTTALSSIQSLTTAMGVCSKNTTAATVLLLERIGLVKRVENQEDRRALHIVPTELLIEGARDIVRVSLTSADTLFPLRNYSALIDDRDFLESLFAASLHSLLNRSSLISSISSSHLFAASDGGAILLFKLMSMDGASADERVVEFPFDEIGPLFGVSRTHIRRLMKKAEAEGLVRLLQDGGRQVQILPQLQDVFESIVAMNVARAQFDMHLANGDYDLLPFDY</sequence>
<gene>
    <name evidence="1" type="ORF">SAMN04488498_11473</name>
</gene>
<dbReference type="AlphaFoldDB" id="A0A1I4CTE4"/>
<dbReference type="SUPFAM" id="SSF46785">
    <property type="entry name" value="Winged helix' DNA-binding domain"/>
    <property type="match status" value="1"/>
</dbReference>
<proteinExistence type="predicted"/>
<dbReference type="Proteomes" id="UP000323300">
    <property type="component" value="Unassembled WGS sequence"/>
</dbReference>
<accession>A0A1I4CTE4</accession>
<evidence type="ECO:0000313" key="1">
    <source>
        <dbReference type="EMBL" id="SFK84053.1"/>
    </source>
</evidence>
<evidence type="ECO:0000313" key="2">
    <source>
        <dbReference type="Proteomes" id="UP000323300"/>
    </source>
</evidence>
<name>A0A1I4CTE4_9HYPH</name>
<keyword evidence="2" id="KW-1185">Reference proteome</keyword>
<dbReference type="InterPro" id="IPR036390">
    <property type="entry name" value="WH_DNA-bd_sf"/>
</dbReference>